<protein>
    <recommendedName>
        <fullName evidence="4">Carbohydrate kinase PfkB domain-containing protein</fullName>
    </recommendedName>
</protein>
<dbReference type="HOGENOM" id="CLU_027634_2_0_1"/>
<evidence type="ECO:0000313" key="6">
    <source>
        <dbReference type="Proteomes" id="UP000015100"/>
    </source>
</evidence>
<feature type="region of interest" description="Disordered" evidence="3">
    <location>
        <begin position="72"/>
        <end position="100"/>
    </location>
</feature>
<dbReference type="PANTHER" id="PTHR10584:SF166">
    <property type="entry name" value="RIBOKINASE"/>
    <property type="match status" value="1"/>
</dbReference>
<evidence type="ECO:0000256" key="2">
    <source>
        <dbReference type="ARBA" id="ARBA00022777"/>
    </source>
</evidence>
<dbReference type="InterPro" id="IPR029056">
    <property type="entry name" value="Ribokinase-like"/>
</dbReference>
<dbReference type="STRING" id="1284197.S8BDI9"/>
<dbReference type="eggNOG" id="KOG2855">
    <property type="taxonomic scope" value="Eukaryota"/>
</dbReference>
<keyword evidence="1" id="KW-0808">Transferase</keyword>
<dbReference type="Proteomes" id="UP000015100">
    <property type="component" value="Unassembled WGS sequence"/>
</dbReference>
<sequence length="370" mass="40389">MSTRTRAATRRLTILNSEPLSVAIIGTIGMDSIHVVERMPENGESLNAISMRRLPGGKGANTAIAVCRASRHKPIPGDDADQEGEEVAGETRQLSPGEIGSNENNIEINIYMNGSVGNDKIGRILKANLVKHDIDVSGVQVCNDDHSTTCNVFVDQHTGQSRNLGYPGATPYWRPSEKDSVNCLAAGKRPDLVVVNLGISRQVAENIIKVSHRKGVDTILNASPAMFLLTTTYRSVTHLLLNESEAATMSGNISEEFSGPSLWERAAKYFIDLGVKYVVIILSKNEGAYYATQEGTTGQIEPEKLESETKDTTGARSTFVGTYVVECLRAKRFGEWDIEKAIRRAYLFSTRAVTELGAQESIPWADEIDS</sequence>
<dbReference type="InterPro" id="IPR011611">
    <property type="entry name" value="PfkB_dom"/>
</dbReference>
<evidence type="ECO:0000259" key="4">
    <source>
        <dbReference type="Pfam" id="PF00294"/>
    </source>
</evidence>
<evidence type="ECO:0000256" key="1">
    <source>
        <dbReference type="ARBA" id="ARBA00022679"/>
    </source>
</evidence>
<proteinExistence type="predicted"/>
<dbReference type="SUPFAM" id="SSF53613">
    <property type="entry name" value="Ribokinase-like"/>
    <property type="match status" value="1"/>
</dbReference>
<reference evidence="5 6" key="1">
    <citation type="journal article" date="2013" name="PLoS Genet.">
        <title>Genomic mechanisms accounting for the adaptation to parasitism in nematode-trapping fungi.</title>
        <authorList>
            <person name="Meerupati T."/>
            <person name="Andersson K.M."/>
            <person name="Friman E."/>
            <person name="Kumar D."/>
            <person name="Tunlid A."/>
            <person name="Ahren D."/>
        </authorList>
    </citation>
    <scope>NUCLEOTIDE SEQUENCE [LARGE SCALE GENOMIC DNA]</scope>
    <source>
        <strain evidence="5 6">CBS 200.50</strain>
    </source>
</reference>
<evidence type="ECO:0000313" key="5">
    <source>
        <dbReference type="EMBL" id="EPS37268.1"/>
    </source>
</evidence>
<name>S8BDI9_DACHA</name>
<dbReference type="Pfam" id="PF00294">
    <property type="entry name" value="PfkB"/>
    <property type="match status" value="1"/>
</dbReference>
<feature type="compositionally biased region" description="Acidic residues" evidence="3">
    <location>
        <begin position="78"/>
        <end position="88"/>
    </location>
</feature>
<dbReference type="EMBL" id="AQGS01000677">
    <property type="protein sequence ID" value="EPS37268.1"/>
    <property type="molecule type" value="Genomic_DNA"/>
</dbReference>
<dbReference type="Gene3D" id="3.40.1190.20">
    <property type="match status" value="1"/>
</dbReference>
<dbReference type="OrthoDB" id="415590at2759"/>
<dbReference type="OMA" id="IEINIYM"/>
<dbReference type="InterPro" id="IPR002139">
    <property type="entry name" value="Ribo/fructo_kinase"/>
</dbReference>
<evidence type="ECO:0000256" key="3">
    <source>
        <dbReference type="SAM" id="MobiDB-lite"/>
    </source>
</evidence>
<gene>
    <name evidence="5" type="ORF">H072_9065</name>
</gene>
<comment type="caution">
    <text evidence="5">The sequence shown here is derived from an EMBL/GenBank/DDBJ whole genome shotgun (WGS) entry which is preliminary data.</text>
</comment>
<keyword evidence="2" id="KW-0418">Kinase</keyword>
<dbReference type="PANTHER" id="PTHR10584">
    <property type="entry name" value="SUGAR KINASE"/>
    <property type="match status" value="1"/>
</dbReference>
<dbReference type="GO" id="GO:0006796">
    <property type="term" value="P:phosphate-containing compound metabolic process"/>
    <property type="evidence" value="ECO:0007669"/>
    <property type="project" value="UniProtKB-ARBA"/>
</dbReference>
<dbReference type="GO" id="GO:0016301">
    <property type="term" value="F:kinase activity"/>
    <property type="evidence" value="ECO:0007669"/>
    <property type="project" value="UniProtKB-KW"/>
</dbReference>
<dbReference type="PRINTS" id="PR00990">
    <property type="entry name" value="RIBOKINASE"/>
</dbReference>
<accession>S8BDI9</accession>
<reference evidence="6" key="2">
    <citation type="submission" date="2013-04" db="EMBL/GenBank/DDBJ databases">
        <title>Genomic mechanisms accounting for the adaptation to parasitism in nematode-trapping fungi.</title>
        <authorList>
            <person name="Ahren D.G."/>
        </authorList>
    </citation>
    <scope>NUCLEOTIDE SEQUENCE [LARGE SCALE GENOMIC DNA]</scope>
    <source>
        <strain evidence="6">CBS 200.50</strain>
    </source>
</reference>
<keyword evidence="6" id="KW-1185">Reference proteome</keyword>
<dbReference type="AlphaFoldDB" id="S8BDI9"/>
<organism evidence="5 6">
    <name type="scientific">Dactylellina haptotyla (strain CBS 200.50)</name>
    <name type="common">Nematode-trapping fungus</name>
    <name type="synonym">Monacrosporium haptotylum</name>
    <dbReference type="NCBI Taxonomy" id="1284197"/>
    <lineage>
        <taxon>Eukaryota</taxon>
        <taxon>Fungi</taxon>
        <taxon>Dikarya</taxon>
        <taxon>Ascomycota</taxon>
        <taxon>Pezizomycotina</taxon>
        <taxon>Orbiliomycetes</taxon>
        <taxon>Orbiliales</taxon>
        <taxon>Orbiliaceae</taxon>
        <taxon>Dactylellina</taxon>
    </lineage>
</organism>
<feature type="domain" description="Carbohydrate kinase PfkB" evidence="4">
    <location>
        <begin position="109"/>
        <end position="364"/>
    </location>
</feature>